<evidence type="ECO:0000256" key="2">
    <source>
        <dbReference type="SAM" id="SignalP"/>
    </source>
</evidence>
<dbReference type="Pfam" id="PF12978">
    <property type="entry name" value="DUF3862"/>
    <property type="match status" value="1"/>
</dbReference>
<feature type="chain" id="PRO_5045233005" description="Lipoprotein" evidence="2">
    <location>
        <begin position="27"/>
        <end position="202"/>
    </location>
</feature>
<dbReference type="InterPro" id="IPR037873">
    <property type="entry name" value="BamE-like"/>
</dbReference>
<dbReference type="EMBL" id="AEUU02000001">
    <property type="protein sequence ID" value="EGJ28238.1"/>
    <property type="molecule type" value="Genomic_DNA"/>
</dbReference>
<dbReference type="InterPro" id="IPR024418">
    <property type="entry name" value="DUF3862"/>
</dbReference>
<dbReference type="Proteomes" id="UP000005356">
    <property type="component" value="Unassembled WGS sequence"/>
</dbReference>
<feature type="signal peptide" evidence="2">
    <location>
        <begin position="1"/>
        <end position="26"/>
    </location>
</feature>
<reference evidence="3 4" key="1">
    <citation type="journal article" date="2014" name="Int. J. Syst. Evol. Microbiol.">
        <title>Phylogenomics and the dynamic genome evolution of the genus Streptococcus.</title>
        <authorList>
            <consortium name="The Broad Institute Genome Sequencing Platform"/>
            <person name="Richards V.P."/>
            <person name="Palmer S.R."/>
            <person name="Pavinski Bitar P.D."/>
            <person name="Qin X."/>
            <person name="Weinstock G.M."/>
            <person name="Highlander S.K."/>
            <person name="Town C.D."/>
            <person name="Burne R.A."/>
            <person name="Stanhope M.J."/>
        </authorList>
    </citation>
    <scope>NUCLEOTIDE SEQUENCE [LARGE SCALE GENOMIC DNA]</scope>
    <source>
        <strain evidence="3 4">Jelinkova 176</strain>
    </source>
</reference>
<proteinExistence type="predicted"/>
<comment type="caution">
    <text evidence="3">The sequence shown here is derived from an EMBL/GenBank/DDBJ whole genome shotgun (WGS) entry which is preliminary data.</text>
</comment>
<protein>
    <recommendedName>
        <fullName evidence="5">Lipoprotein</fullName>
    </recommendedName>
</protein>
<name>A0ABN0CY06_STRPO</name>
<sequence>MPMKKNLLYGLLIISSLTLVSCSSTDASKGNVSTSKIVKKSANKMTKDEKMKNSLTNVKVGDFNKDGKAGSSKDEVVKLLGKETSVTKNDTVETLIWKTGKVRIDVGFMNNKVVSKTITGFLYKRDKVISLDDFDAIKTNTSYEIVTDKYGQPDELATTVMNGNELTTGVWYSNIKGENDKANMTLNFTDGKLTQKNQVGIK</sequence>
<dbReference type="Gene3D" id="3.30.1450.10">
    <property type="match status" value="2"/>
</dbReference>
<dbReference type="PROSITE" id="PS51257">
    <property type="entry name" value="PROKAR_LIPOPROTEIN"/>
    <property type="match status" value="1"/>
</dbReference>
<evidence type="ECO:0000313" key="4">
    <source>
        <dbReference type="Proteomes" id="UP000005356"/>
    </source>
</evidence>
<evidence type="ECO:0000313" key="3">
    <source>
        <dbReference type="EMBL" id="EGJ28238.1"/>
    </source>
</evidence>
<evidence type="ECO:0000256" key="1">
    <source>
        <dbReference type="ARBA" id="ARBA00022729"/>
    </source>
</evidence>
<accession>A0ABN0CY06</accession>
<gene>
    <name evidence="3" type="ORF">STRPO_0175</name>
</gene>
<keyword evidence="1 2" id="KW-0732">Signal</keyword>
<keyword evidence="4" id="KW-1185">Reference proteome</keyword>
<evidence type="ECO:0008006" key="5">
    <source>
        <dbReference type="Google" id="ProtNLM"/>
    </source>
</evidence>
<organism evidence="3 4">
    <name type="scientific">Streptococcus porcinus str. Jelinkova 176</name>
    <dbReference type="NCBI Taxonomy" id="873448"/>
    <lineage>
        <taxon>Bacteria</taxon>
        <taxon>Bacillati</taxon>
        <taxon>Bacillota</taxon>
        <taxon>Bacilli</taxon>
        <taxon>Lactobacillales</taxon>
        <taxon>Streptococcaceae</taxon>
        <taxon>Streptococcus</taxon>
    </lineage>
</organism>